<keyword evidence="2" id="KW-0436">Ligase</keyword>
<dbReference type="GO" id="GO:0005886">
    <property type="term" value="C:plasma membrane"/>
    <property type="evidence" value="ECO:0007669"/>
    <property type="project" value="TreeGrafter"/>
</dbReference>
<feature type="chain" id="PRO_5035862677" description="Long-chain-fatty-acid--CoA ligase" evidence="8">
    <location>
        <begin position="23"/>
        <end position="263"/>
    </location>
</feature>
<name>A0A8S2N308_9BILA</name>
<evidence type="ECO:0000256" key="1">
    <source>
        <dbReference type="ARBA" id="ARBA00006432"/>
    </source>
</evidence>
<dbReference type="Proteomes" id="UP000676336">
    <property type="component" value="Unassembled WGS sequence"/>
</dbReference>
<accession>A0A8S2N308</accession>
<keyword evidence="4" id="KW-0067">ATP-binding</keyword>
<evidence type="ECO:0000256" key="5">
    <source>
        <dbReference type="ARBA" id="ARBA00036527"/>
    </source>
</evidence>
<evidence type="ECO:0000256" key="2">
    <source>
        <dbReference type="ARBA" id="ARBA00022598"/>
    </source>
</evidence>
<comment type="catalytic activity">
    <reaction evidence="5">
        <text>a very long-chain fatty acid + ATP + CoA = a very long-chain fatty acyl-CoA + AMP + diphosphate</text>
        <dbReference type="Rhea" id="RHEA:54536"/>
        <dbReference type="ChEBI" id="CHEBI:30616"/>
        <dbReference type="ChEBI" id="CHEBI:33019"/>
        <dbReference type="ChEBI" id="CHEBI:57287"/>
        <dbReference type="ChEBI" id="CHEBI:58950"/>
        <dbReference type="ChEBI" id="CHEBI:138261"/>
        <dbReference type="ChEBI" id="CHEBI:456215"/>
    </reaction>
    <physiologicalReaction direction="left-to-right" evidence="5">
        <dbReference type="Rhea" id="RHEA:54537"/>
    </physiologicalReaction>
</comment>
<comment type="caution">
    <text evidence="10">The sequence shown here is derived from an EMBL/GenBank/DDBJ whole genome shotgun (WGS) entry which is preliminary data.</text>
</comment>
<dbReference type="SUPFAM" id="SSF56801">
    <property type="entry name" value="Acetyl-CoA synthetase-like"/>
    <property type="match status" value="1"/>
</dbReference>
<dbReference type="GO" id="GO:0005789">
    <property type="term" value="C:endoplasmic reticulum membrane"/>
    <property type="evidence" value="ECO:0007669"/>
    <property type="project" value="TreeGrafter"/>
</dbReference>
<dbReference type="PANTHER" id="PTHR43107">
    <property type="entry name" value="LONG-CHAIN FATTY ACID TRANSPORT PROTEIN"/>
    <property type="match status" value="1"/>
</dbReference>
<dbReference type="InterPro" id="IPR020845">
    <property type="entry name" value="AMP-binding_CS"/>
</dbReference>
<feature type="domain" description="AMP-dependent synthetase/ligase" evidence="9">
    <location>
        <begin position="54"/>
        <end position="250"/>
    </location>
</feature>
<evidence type="ECO:0000259" key="9">
    <source>
        <dbReference type="Pfam" id="PF00501"/>
    </source>
</evidence>
<dbReference type="PANTHER" id="PTHR43107:SF15">
    <property type="entry name" value="FATTY ACID TRANSPORT PROTEIN 3, ISOFORM A"/>
    <property type="match status" value="1"/>
</dbReference>
<dbReference type="GO" id="GO:0004467">
    <property type="term" value="F:long-chain fatty acid-CoA ligase activity"/>
    <property type="evidence" value="ECO:0007669"/>
    <property type="project" value="TreeGrafter"/>
</dbReference>
<proteinExistence type="inferred from homology"/>
<dbReference type="Gene3D" id="3.40.50.12780">
    <property type="entry name" value="N-terminal domain of ligase-like"/>
    <property type="match status" value="1"/>
</dbReference>
<sequence length="263" mass="30146">MFDRIWTFLIFLFDYLSTIVKTLPRDIRGLYKIFRHSMIIKYHVYRKRDFIAIFRDNVKCYKSKPCFIFEDTSLSFQQVEDLTNQLANYFLAEGYCHGDVIALLLDNSIEYPCVWIALSKIGCITALINSNLRAIPLLHSIRTVNAKGIITSKQLLPEIESELMTLDVNKVYLFDPKQKSATHFSNGHSSMLPFETVQLYDKLEQCSTQPTKPIPYNLKHPVFYIFTSGTTGLPKAAVIKHSSFKIAAIGQQGVYTSMHPSII</sequence>
<keyword evidence="8" id="KW-0732">Signal</keyword>
<dbReference type="InterPro" id="IPR000873">
    <property type="entry name" value="AMP-dep_synth/lig_dom"/>
</dbReference>
<dbReference type="InterPro" id="IPR042099">
    <property type="entry name" value="ANL_N_sf"/>
</dbReference>
<dbReference type="EMBL" id="CAJOBI010003696">
    <property type="protein sequence ID" value="CAF3977926.1"/>
    <property type="molecule type" value="Genomic_DNA"/>
</dbReference>
<gene>
    <name evidence="10" type="ORF">SMN809_LOCUS10693</name>
</gene>
<dbReference type="GO" id="GO:0005524">
    <property type="term" value="F:ATP binding"/>
    <property type="evidence" value="ECO:0007669"/>
    <property type="project" value="UniProtKB-KW"/>
</dbReference>
<comment type="similarity">
    <text evidence="1">Belongs to the ATP-dependent AMP-binding enzyme family.</text>
</comment>
<dbReference type="GO" id="GO:0005324">
    <property type="term" value="F:long-chain fatty acid transmembrane transporter activity"/>
    <property type="evidence" value="ECO:0007669"/>
    <property type="project" value="TreeGrafter"/>
</dbReference>
<organism evidence="10 11">
    <name type="scientific">Rotaria magnacalcarata</name>
    <dbReference type="NCBI Taxonomy" id="392030"/>
    <lineage>
        <taxon>Eukaryota</taxon>
        <taxon>Metazoa</taxon>
        <taxon>Spiralia</taxon>
        <taxon>Gnathifera</taxon>
        <taxon>Rotifera</taxon>
        <taxon>Eurotatoria</taxon>
        <taxon>Bdelloidea</taxon>
        <taxon>Philodinida</taxon>
        <taxon>Philodinidae</taxon>
        <taxon>Rotaria</taxon>
    </lineage>
</organism>
<evidence type="ECO:0000313" key="11">
    <source>
        <dbReference type="Proteomes" id="UP000676336"/>
    </source>
</evidence>
<protein>
    <recommendedName>
        <fullName evidence="6">Long-chain-fatty-acid--CoA ligase</fullName>
    </recommendedName>
</protein>
<feature type="signal peptide" evidence="8">
    <location>
        <begin position="1"/>
        <end position="22"/>
    </location>
</feature>
<evidence type="ECO:0000256" key="6">
    <source>
        <dbReference type="ARBA" id="ARBA00041297"/>
    </source>
</evidence>
<dbReference type="Pfam" id="PF00501">
    <property type="entry name" value="AMP-binding"/>
    <property type="match status" value="1"/>
</dbReference>
<dbReference type="PROSITE" id="PS00455">
    <property type="entry name" value="AMP_BINDING"/>
    <property type="match status" value="1"/>
</dbReference>
<keyword evidence="3" id="KW-0547">Nucleotide-binding</keyword>
<evidence type="ECO:0000256" key="4">
    <source>
        <dbReference type="ARBA" id="ARBA00022840"/>
    </source>
</evidence>
<dbReference type="GO" id="GO:0044539">
    <property type="term" value="P:long-chain fatty acid import into cell"/>
    <property type="evidence" value="ECO:0007669"/>
    <property type="project" value="TreeGrafter"/>
</dbReference>
<comment type="catalytic activity">
    <reaction evidence="7">
        <text>tetracosanoate + ATP + CoA = tetracosanoyl-CoA + AMP + diphosphate</text>
        <dbReference type="Rhea" id="RHEA:33639"/>
        <dbReference type="ChEBI" id="CHEBI:30616"/>
        <dbReference type="ChEBI" id="CHEBI:31014"/>
        <dbReference type="ChEBI" id="CHEBI:33019"/>
        <dbReference type="ChEBI" id="CHEBI:57287"/>
        <dbReference type="ChEBI" id="CHEBI:65052"/>
        <dbReference type="ChEBI" id="CHEBI:456215"/>
    </reaction>
    <physiologicalReaction direction="left-to-right" evidence="7">
        <dbReference type="Rhea" id="RHEA:33640"/>
    </physiologicalReaction>
</comment>
<evidence type="ECO:0000313" key="10">
    <source>
        <dbReference type="EMBL" id="CAF3977926.1"/>
    </source>
</evidence>
<evidence type="ECO:0000256" key="7">
    <source>
        <dbReference type="ARBA" id="ARBA00048666"/>
    </source>
</evidence>
<evidence type="ECO:0000256" key="8">
    <source>
        <dbReference type="SAM" id="SignalP"/>
    </source>
</evidence>
<evidence type="ECO:0000256" key="3">
    <source>
        <dbReference type="ARBA" id="ARBA00022741"/>
    </source>
</evidence>
<reference evidence="10" key="1">
    <citation type="submission" date="2021-02" db="EMBL/GenBank/DDBJ databases">
        <authorList>
            <person name="Nowell W R."/>
        </authorList>
    </citation>
    <scope>NUCLEOTIDE SEQUENCE</scope>
</reference>
<dbReference type="AlphaFoldDB" id="A0A8S2N308"/>